<feature type="transmembrane region" description="Helical" evidence="3">
    <location>
        <begin position="6"/>
        <end position="25"/>
    </location>
</feature>
<accession>A0A926KVW7</accession>
<keyword evidence="2" id="KW-0186">Copper</keyword>
<keyword evidence="3" id="KW-1133">Transmembrane helix</keyword>
<dbReference type="PANTHER" id="PTHR38439:SF3">
    <property type="entry name" value="COPPER-RESISTANT CUPROPROTEIN COPI"/>
    <property type="match status" value="1"/>
</dbReference>
<evidence type="ECO:0000256" key="1">
    <source>
        <dbReference type="ARBA" id="ARBA00022723"/>
    </source>
</evidence>
<dbReference type="InterPro" id="IPR050845">
    <property type="entry name" value="Cu-binding_ET"/>
</dbReference>
<dbReference type="InterPro" id="IPR008972">
    <property type="entry name" value="Cupredoxin"/>
</dbReference>
<comment type="caution">
    <text evidence="5">The sequence shown here is derived from an EMBL/GenBank/DDBJ whole genome shotgun (WGS) entry which is preliminary data.</text>
</comment>
<dbReference type="PANTHER" id="PTHR38439">
    <property type="entry name" value="AURACYANIN-B"/>
    <property type="match status" value="1"/>
</dbReference>
<dbReference type="Proteomes" id="UP000650466">
    <property type="component" value="Unassembled WGS sequence"/>
</dbReference>
<dbReference type="Pfam" id="PF13473">
    <property type="entry name" value="Cupredoxin_1"/>
    <property type="match status" value="1"/>
</dbReference>
<reference evidence="5" key="1">
    <citation type="submission" date="2020-09" db="EMBL/GenBank/DDBJ databases">
        <title>Draft Genome Sequence of Paenibacillus sp. WST5.</title>
        <authorList>
            <person name="Bao Z."/>
        </authorList>
    </citation>
    <scope>NUCLEOTIDE SEQUENCE</scope>
    <source>
        <strain evidence="5">WST5</strain>
    </source>
</reference>
<protein>
    <submittedName>
        <fullName evidence="5">Cupredoxin domain-containing protein</fullName>
    </submittedName>
</protein>
<evidence type="ECO:0000259" key="4">
    <source>
        <dbReference type="Pfam" id="PF13473"/>
    </source>
</evidence>
<feature type="transmembrane region" description="Helical" evidence="3">
    <location>
        <begin position="120"/>
        <end position="140"/>
    </location>
</feature>
<keyword evidence="3" id="KW-0472">Membrane</keyword>
<gene>
    <name evidence="5" type="ORF">ICC18_23880</name>
</gene>
<keyword evidence="1" id="KW-0479">Metal-binding</keyword>
<dbReference type="GO" id="GO:0046872">
    <property type="term" value="F:metal ion binding"/>
    <property type="evidence" value="ECO:0007669"/>
    <property type="project" value="UniProtKB-KW"/>
</dbReference>
<evidence type="ECO:0000313" key="6">
    <source>
        <dbReference type="Proteomes" id="UP000650466"/>
    </source>
</evidence>
<evidence type="ECO:0000256" key="2">
    <source>
        <dbReference type="ARBA" id="ARBA00023008"/>
    </source>
</evidence>
<keyword evidence="6" id="KW-1185">Reference proteome</keyword>
<feature type="domain" description="EfeO-type cupredoxin-like" evidence="4">
    <location>
        <begin position="190"/>
        <end position="281"/>
    </location>
</feature>
<dbReference type="EMBL" id="JACVVD010000010">
    <property type="protein sequence ID" value="MBD0383153.1"/>
    <property type="molecule type" value="Genomic_DNA"/>
</dbReference>
<feature type="transmembrane region" description="Helical" evidence="3">
    <location>
        <begin position="61"/>
        <end position="80"/>
    </location>
</feature>
<keyword evidence="3" id="KW-0812">Transmembrane</keyword>
<feature type="transmembrane region" description="Helical" evidence="3">
    <location>
        <begin position="92"/>
        <end position="114"/>
    </location>
</feature>
<dbReference type="RefSeq" id="WP_188176948.1">
    <property type="nucleotide sequence ID" value="NZ_JACVVD010000010.1"/>
</dbReference>
<organism evidence="5 6">
    <name type="scientific">Paenibacillus sedimenti</name>
    <dbReference type="NCBI Taxonomy" id="2770274"/>
    <lineage>
        <taxon>Bacteria</taxon>
        <taxon>Bacillati</taxon>
        <taxon>Bacillota</taxon>
        <taxon>Bacilli</taxon>
        <taxon>Bacillales</taxon>
        <taxon>Paenibacillaceae</taxon>
        <taxon>Paenibacillus</taxon>
    </lineage>
</organism>
<evidence type="ECO:0000313" key="5">
    <source>
        <dbReference type="EMBL" id="MBD0383153.1"/>
    </source>
</evidence>
<dbReference type="Gene3D" id="2.60.40.420">
    <property type="entry name" value="Cupredoxins - blue copper proteins"/>
    <property type="match status" value="1"/>
</dbReference>
<proteinExistence type="predicted"/>
<name>A0A926KVW7_9BACL</name>
<dbReference type="AlphaFoldDB" id="A0A926KVW7"/>
<evidence type="ECO:0000256" key="3">
    <source>
        <dbReference type="SAM" id="Phobius"/>
    </source>
</evidence>
<dbReference type="SUPFAM" id="SSF49503">
    <property type="entry name" value="Cupredoxins"/>
    <property type="match status" value="1"/>
</dbReference>
<sequence length="287" mass="31093">MTGSLIFITEYSLLSIWVVAFVIRFRSRITCMVGMMSAMCLGMTIGLGVGTLVAALFPGHFFQACMISMLLAGFIGAMAGIPISTMAVLDGLLSGIMGGMMGAMLIAMLPAAYITPTLKITGVFTASIIFILLIMLIGEVKDLGSKPRSRLFFLPQTMFAVDILLFISLLFSHPLPTHMDNMSPEKHHHKKSNSNYTKELVITATDFAFTPQNLTIRAHENVKVTLANTGKAEHDFEIEGANVHIHAMPGSKDSDVIRIDKPGIYKAVCTLPGHKESGMVITLTVTP</sequence>
<dbReference type="InterPro" id="IPR028096">
    <property type="entry name" value="EfeO_Cupredoxin"/>
</dbReference>
<feature type="transmembrane region" description="Helical" evidence="3">
    <location>
        <begin position="32"/>
        <end position="55"/>
    </location>
</feature>
<feature type="transmembrane region" description="Helical" evidence="3">
    <location>
        <begin position="152"/>
        <end position="171"/>
    </location>
</feature>